<proteinExistence type="predicted"/>
<evidence type="ECO:0000313" key="2">
    <source>
        <dbReference type="EMBL" id="KAJ9552732.1"/>
    </source>
</evidence>
<protein>
    <recommendedName>
        <fullName evidence="1">Reverse transcriptase Ty1/copia-type domain-containing protein</fullName>
    </recommendedName>
</protein>
<gene>
    <name evidence="2" type="ORF">OSB04_016777</name>
</gene>
<dbReference type="EMBL" id="JARYMX010000004">
    <property type="protein sequence ID" value="KAJ9552732.1"/>
    <property type="molecule type" value="Genomic_DNA"/>
</dbReference>
<accession>A0AA38TJS3</accession>
<evidence type="ECO:0000313" key="3">
    <source>
        <dbReference type="Proteomes" id="UP001172457"/>
    </source>
</evidence>
<sequence>MSQPEGFIAQGKENYVYKLKNSLYRLKQSSREWYKCFDTFMVTHGFSRSPYDCCIVTCKISITSPTVLTESKSEQFCHGANLRADLISAMISAKSAVEF</sequence>
<name>A0AA38TJS3_9ASTR</name>
<reference evidence="2" key="1">
    <citation type="submission" date="2023-03" db="EMBL/GenBank/DDBJ databases">
        <title>Chromosome-scale reference genome and RAD-based genetic map of yellow starthistle (Centaurea solstitialis) reveal putative structural variation and QTLs associated with invader traits.</title>
        <authorList>
            <person name="Reatini B."/>
            <person name="Cang F.A."/>
            <person name="Jiang Q."/>
            <person name="Mckibben M.T.W."/>
            <person name="Barker M.S."/>
            <person name="Rieseberg L.H."/>
            <person name="Dlugosch K.M."/>
        </authorList>
    </citation>
    <scope>NUCLEOTIDE SEQUENCE</scope>
    <source>
        <strain evidence="2">CAN-66</strain>
        <tissue evidence="2">Leaf</tissue>
    </source>
</reference>
<keyword evidence="3" id="KW-1185">Reference proteome</keyword>
<comment type="caution">
    <text evidence="2">The sequence shown here is derived from an EMBL/GenBank/DDBJ whole genome shotgun (WGS) entry which is preliminary data.</text>
</comment>
<feature type="domain" description="Reverse transcriptase Ty1/copia-type" evidence="1">
    <location>
        <begin position="1"/>
        <end position="53"/>
    </location>
</feature>
<dbReference type="AlphaFoldDB" id="A0AA38TJS3"/>
<dbReference type="Pfam" id="PF07727">
    <property type="entry name" value="RVT_2"/>
    <property type="match status" value="1"/>
</dbReference>
<organism evidence="2 3">
    <name type="scientific">Centaurea solstitialis</name>
    <name type="common">yellow star-thistle</name>
    <dbReference type="NCBI Taxonomy" id="347529"/>
    <lineage>
        <taxon>Eukaryota</taxon>
        <taxon>Viridiplantae</taxon>
        <taxon>Streptophyta</taxon>
        <taxon>Embryophyta</taxon>
        <taxon>Tracheophyta</taxon>
        <taxon>Spermatophyta</taxon>
        <taxon>Magnoliopsida</taxon>
        <taxon>eudicotyledons</taxon>
        <taxon>Gunneridae</taxon>
        <taxon>Pentapetalae</taxon>
        <taxon>asterids</taxon>
        <taxon>campanulids</taxon>
        <taxon>Asterales</taxon>
        <taxon>Asteraceae</taxon>
        <taxon>Carduoideae</taxon>
        <taxon>Cardueae</taxon>
        <taxon>Centaureinae</taxon>
        <taxon>Centaurea</taxon>
    </lineage>
</organism>
<evidence type="ECO:0000259" key="1">
    <source>
        <dbReference type="Pfam" id="PF07727"/>
    </source>
</evidence>
<dbReference type="Proteomes" id="UP001172457">
    <property type="component" value="Chromosome 4"/>
</dbReference>
<dbReference type="InterPro" id="IPR013103">
    <property type="entry name" value="RVT_2"/>
</dbReference>